<dbReference type="GO" id="GO:0016987">
    <property type="term" value="F:sigma factor activity"/>
    <property type="evidence" value="ECO:0007669"/>
    <property type="project" value="UniProtKB-KW"/>
</dbReference>
<feature type="compositionally biased region" description="Basic residues" evidence="5">
    <location>
        <begin position="1"/>
        <end position="18"/>
    </location>
</feature>
<dbReference type="SUPFAM" id="SSF88659">
    <property type="entry name" value="Sigma3 and sigma4 domains of RNA polymerase sigma factors"/>
    <property type="match status" value="1"/>
</dbReference>
<protein>
    <recommendedName>
        <fullName evidence="11">RNA polymerase subunit sigma-24</fullName>
    </recommendedName>
</protein>
<keyword evidence="10" id="KW-1185">Reference proteome</keyword>
<dbReference type="KEGG" id="aarc:G127AT_10085"/>
<dbReference type="GO" id="GO:0006352">
    <property type="term" value="P:DNA-templated transcription initiation"/>
    <property type="evidence" value="ECO:0007669"/>
    <property type="project" value="InterPro"/>
</dbReference>
<keyword evidence="4" id="KW-0804">Transcription</keyword>
<evidence type="ECO:0000259" key="8">
    <source>
        <dbReference type="Pfam" id="PF20239"/>
    </source>
</evidence>
<evidence type="ECO:0000256" key="1">
    <source>
        <dbReference type="ARBA" id="ARBA00010641"/>
    </source>
</evidence>
<keyword evidence="2" id="KW-0805">Transcription regulation</keyword>
<dbReference type="Gene3D" id="1.10.10.10">
    <property type="entry name" value="Winged helix-like DNA-binding domain superfamily/Winged helix DNA-binding domain"/>
    <property type="match status" value="1"/>
</dbReference>
<dbReference type="InterPro" id="IPR013324">
    <property type="entry name" value="RNA_pol_sigma_r3/r4-like"/>
</dbReference>
<comment type="similarity">
    <text evidence="1">Belongs to the sigma-70 factor family. ECF subfamily.</text>
</comment>
<dbReference type="InterPro" id="IPR046531">
    <property type="entry name" value="DUF6596"/>
</dbReference>
<feature type="domain" description="RNA polymerase sigma factor 70 region 4 type 2" evidence="7">
    <location>
        <begin position="215"/>
        <end position="265"/>
    </location>
</feature>
<feature type="domain" description="DUF6596" evidence="8">
    <location>
        <begin position="283"/>
        <end position="382"/>
    </location>
</feature>
<feature type="region of interest" description="Disordered" evidence="5">
    <location>
        <begin position="1"/>
        <end position="75"/>
    </location>
</feature>
<reference evidence="9" key="1">
    <citation type="submission" date="2021-03" db="EMBL/GenBank/DDBJ databases">
        <title>Agromyces archimandritus sp. nov., isolated from the cockroach Archimandrita tessellata.</title>
        <authorList>
            <person name="Guzman J."/>
            <person name="Ortuzar M."/>
            <person name="Poehlein A."/>
            <person name="Daniel R."/>
            <person name="Trujillo M."/>
            <person name="Vilcinskas A."/>
        </authorList>
    </citation>
    <scope>NUCLEOTIDE SEQUENCE</scope>
    <source>
        <strain evidence="9">G127AT</strain>
    </source>
</reference>
<accession>A0A975FKD4</accession>
<gene>
    <name evidence="9" type="ORF">G127AT_10085</name>
</gene>
<dbReference type="InterPro" id="IPR013325">
    <property type="entry name" value="RNA_pol_sigma_r2"/>
</dbReference>
<feature type="domain" description="RNA polymerase sigma-70 region 2" evidence="6">
    <location>
        <begin position="115"/>
        <end position="173"/>
    </location>
</feature>
<dbReference type="InterPro" id="IPR036388">
    <property type="entry name" value="WH-like_DNA-bd_sf"/>
</dbReference>
<keyword evidence="3" id="KW-0731">Sigma factor</keyword>
<dbReference type="Pfam" id="PF20239">
    <property type="entry name" value="DUF6596"/>
    <property type="match status" value="1"/>
</dbReference>
<feature type="compositionally biased region" description="Basic residues" evidence="5">
    <location>
        <begin position="40"/>
        <end position="60"/>
    </location>
</feature>
<dbReference type="PANTHER" id="PTHR47756:SF2">
    <property type="entry name" value="BLL6612 PROTEIN"/>
    <property type="match status" value="1"/>
</dbReference>
<sequence length="513" mass="55411">MDRRTRPARHRRPGRRRLDRGPAPHGTRGHDRAAAALAARRARRPRRAHAPRSRRVRAAHRTAPDNGPGRIRPARGGLALSRQASTPDASAPDAGADAGVDAALRAAFTEEWAHVVATLIRTTGDWDVAEEASAAAFERAARTWPRDGIPSRPGAWLTTTARHLALDRLRRRSVEVEKLREWRDVEEPGGPPDPADAVAADADAEWVDDRLRLIFTCAHPALAMDARVALTLRTVGGLATGEIARAFLVPEATMAQRLVRAKRRIRTAGIPYRVPPPEALPERLDSVLAVLYLVHNEGYLASSGERLMRVDLSTEAIRLTRLVAGLLPHETEAEALLALMLLQRARTAARAAPDGGLIPLELQDRSRWDRTDLTEGLAILTRLGSGPVGAYRLQAEIQGAHASAATASDTDWHRILACYDGLAARSDSPFIALNRAIAVGMADGPERGLAELAALEAGGGLGAYHLLPAAQADFHRRAGDATAARRCYRRAIGLAPTAVERRYLEGRLAALGA</sequence>
<dbReference type="GO" id="GO:0003677">
    <property type="term" value="F:DNA binding"/>
    <property type="evidence" value="ECO:0007669"/>
    <property type="project" value="InterPro"/>
</dbReference>
<evidence type="ECO:0000256" key="5">
    <source>
        <dbReference type="SAM" id="MobiDB-lite"/>
    </source>
</evidence>
<evidence type="ECO:0008006" key="11">
    <source>
        <dbReference type="Google" id="ProtNLM"/>
    </source>
</evidence>
<dbReference type="InterPro" id="IPR007627">
    <property type="entry name" value="RNA_pol_sigma70_r2"/>
</dbReference>
<evidence type="ECO:0000313" key="9">
    <source>
        <dbReference type="EMBL" id="QTX03684.1"/>
    </source>
</evidence>
<dbReference type="SUPFAM" id="SSF88946">
    <property type="entry name" value="Sigma2 domain of RNA polymerase sigma factors"/>
    <property type="match status" value="1"/>
</dbReference>
<evidence type="ECO:0000259" key="7">
    <source>
        <dbReference type="Pfam" id="PF08281"/>
    </source>
</evidence>
<evidence type="ECO:0000259" key="6">
    <source>
        <dbReference type="Pfam" id="PF04542"/>
    </source>
</evidence>
<evidence type="ECO:0000313" key="10">
    <source>
        <dbReference type="Proteomes" id="UP000671914"/>
    </source>
</evidence>
<dbReference type="PANTHER" id="PTHR47756">
    <property type="entry name" value="BLL6612 PROTEIN-RELATED"/>
    <property type="match status" value="1"/>
</dbReference>
<dbReference type="Gene3D" id="1.10.1740.10">
    <property type="match status" value="1"/>
</dbReference>
<dbReference type="Pfam" id="PF08281">
    <property type="entry name" value="Sigma70_r4_2"/>
    <property type="match status" value="1"/>
</dbReference>
<dbReference type="EMBL" id="CP071696">
    <property type="protein sequence ID" value="QTX03684.1"/>
    <property type="molecule type" value="Genomic_DNA"/>
</dbReference>
<dbReference type="Proteomes" id="UP000671914">
    <property type="component" value="Chromosome"/>
</dbReference>
<evidence type="ECO:0000256" key="3">
    <source>
        <dbReference type="ARBA" id="ARBA00023082"/>
    </source>
</evidence>
<evidence type="ECO:0000256" key="4">
    <source>
        <dbReference type="ARBA" id="ARBA00023163"/>
    </source>
</evidence>
<organism evidence="9 10">
    <name type="scientific">Agromyces archimandritae</name>
    <dbReference type="NCBI Taxonomy" id="2781962"/>
    <lineage>
        <taxon>Bacteria</taxon>
        <taxon>Bacillati</taxon>
        <taxon>Actinomycetota</taxon>
        <taxon>Actinomycetes</taxon>
        <taxon>Micrococcales</taxon>
        <taxon>Microbacteriaceae</taxon>
        <taxon>Agromyces</taxon>
    </lineage>
</organism>
<dbReference type="AlphaFoldDB" id="A0A975FKD4"/>
<name>A0A975FKD4_9MICO</name>
<dbReference type="InterPro" id="IPR013249">
    <property type="entry name" value="RNA_pol_sigma70_r4_t2"/>
</dbReference>
<evidence type="ECO:0000256" key="2">
    <source>
        <dbReference type="ARBA" id="ARBA00023015"/>
    </source>
</evidence>
<proteinExistence type="inferred from homology"/>
<dbReference type="Pfam" id="PF04542">
    <property type="entry name" value="Sigma70_r2"/>
    <property type="match status" value="1"/>
</dbReference>